<name>A0A1L7AFC2_9PROT</name>
<dbReference type="AlphaFoldDB" id="A0A1L7AFC2"/>
<organism evidence="1 2">
    <name type="scientific">Roseomonas gilardii</name>
    <dbReference type="NCBI Taxonomy" id="257708"/>
    <lineage>
        <taxon>Bacteria</taxon>
        <taxon>Pseudomonadati</taxon>
        <taxon>Pseudomonadota</taxon>
        <taxon>Alphaproteobacteria</taxon>
        <taxon>Acetobacterales</taxon>
        <taxon>Roseomonadaceae</taxon>
        <taxon>Roseomonas</taxon>
    </lineage>
</organism>
<sequence length="76" mass="8363">MASDDKGPGEARLVTFQGLRGGPTWEYRGALIETAGHRFPDQNFLRMPGHPQDGARFPTPGAAQAAVNEWLDRKQD</sequence>
<gene>
    <name evidence="1" type="ORF">RGI145_10000</name>
</gene>
<evidence type="ECO:0000313" key="2">
    <source>
        <dbReference type="Proteomes" id="UP000185494"/>
    </source>
</evidence>
<dbReference type="EMBL" id="CP015583">
    <property type="protein sequence ID" value="APT57379.1"/>
    <property type="molecule type" value="Genomic_DNA"/>
</dbReference>
<proteinExistence type="predicted"/>
<reference evidence="1 2" key="1">
    <citation type="submission" date="2016-05" db="EMBL/GenBank/DDBJ databases">
        <title>Complete Genome and Methylome Analysis of Psychrotrophic Bacterial Isolates from Antarctic Lake Untersee.</title>
        <authorList>
            <person name="Fomenkov A."/>
            <person name="Akimov V.N."/>
            <person name="Vasilyeva L.V."/>
            <person name="Andersen D."/>
            <person name="Vincze T."/>
            <person name="Roberts R.J."/>
        </authorList>
    </citation>
    <scope>NUCLEOTIDE SEQUENCE [LARGE SCALE GENOMIC DNA]</scope>
    <source>
        <strain evidence="1 2">U14-5</strain>
    </source>
</reference>
<protein>
    <submittedName>
        <fullName evidence="1">Uncharacterized protein</fullName>
    </submittedName>
</protein>
<dbReference type="Proteomes" id="UP000185494">
    <property type="component" value="Chromosome 1"/>
</dbReference>
<accession>A0A1L7AFC2</accession>
<dbReference type="KEGG" id="rgi:RGI145_10000"/>
<evidence type="ECO:0000313" key="1">
    <source>
        <dbReference type="EMBL" id="APT57379.1"/>
    </source>
</evidence>